<comment type="similarity">
    <text evidence="1">Belongs to the ATP-dependent AMP-binding enzyme family.</text>
</comment>
<dbReference type="EMBL" id="CACVKT020005205">
    <property type="protein sequence ID" value="CAC5393607.1"/>
    <property type="molecule type" value="Genomic_DNA"/>
</dbReference>
<dbReference type="GO" id="GO:0005886">
    <property type="term" value="C:plasma membrane"/>
    <property type="evidence" value="ECO:0007669"/>
    <property type="project" value="TreeGrafter"/>
</dbReference>
<dbReference type="GO" id="GO:0005324">
    <property type="term" value="F:long-chain fatty acid transmembrane transporter activity"/>
    <property type="evidence" value="ECO:0007669"/>
    <property type="project" value="TreeGrafter"/>
</dbReference>
<evidence type="ECO:0000259" key="8">
    <source>
        <dbReference type="Pfam" id="PF00501"/>
    </source>
</evidence>
<organism evidence="10 11">
    <name type="scientific">Mytilus coruscus</name>
    <name type="common">Sea mussel</name>
    <dbReference type="NCBI Taxonomy" id="42192"/>
    <lineage>
        <taxon>Eukaryota</taxon>
        <taxon>Metazoa</taxon>
        <taxon>Spiralia</taxon>
        <taxon>Lophotrochozoa</taxon>
        <taxon>Mollusca</taxon>
        <taxon>Bivalvia</taxon>
        <taxon>Autobranchia</taxon>
        <taxon>Pteriomorphia</taxon>
        <taxon>Mytilida</taxon>
        <taxon>Mytiloidea</taxon>
        <taxon>Mytilidae</taxon>
        <taxon>Mytilinae</taxon>
        <taxon>Mytilus</taxon>
    </lineage>
</organism>
<dbReference type="Pfam" id="PF13193">
    <property type="entry name" value="AMP-binding_C"/>
    <property type="match status" value="1"/>
</dbReference>
<evidence type="ECO:0000256" key="3">
    <source>
        <dbReference type="ARBA" id="ARBA00022832"/>
    </source>
</evidence>
<dbReference type="Gene3D" id="3.40.50.12780">
    <property type="entry name" value="N-terminal domain of ligase-like"/>
    <property type="match status" value="1"/>
</dbReference>
<dbReference type="InterPro" id="IPR042099">
    <property type="entry name" value="ANL_N_sf"/>
</dbReference>
<evidence type="ECO:0000313" key="11">
    <source>
        <dbReference type="Proteomes" id="UP000507470"/>
    </source>
</evidence>
<dbReference type="Gene3D" id="3.30.300.30">
    <property type="match status" value="1"/>
</dbReference>
<sequence>MSSTQLMAVGGTAGVSLIAWRTMFPWIKYDLQTMKAGKKVAKIYNDDIINKRTIIDNFEATVKKFPKKTFVILDDRCFSYEYVNDQACRVANIVIQWKLKKEDSVSIFVHNSLEYIWTFLGLQKLGVIATLLNINIRGDPLVNAIQVTDTKAIIVGQGDDLYDAMNEIREKLDVPVYFMGNCADDVQSWDMLMMKSSPADISPTIRSHIDIFTSCCYIFTSGTTGLPKAALISHGKALAYPKIVWAIDLKPEDIMYDVLPFYHATGLCGWIAASEIGCTVVIRKKFSAHHFWEDCRKYKVTFVQYIGELLRYLIAQPEDPLDGNHNIKYCIGNGLRQDIWIPIQKRFKIPYIMEFFGASEGTALMYNMCNKPGAVGRISPLMNRLDPAPKYLLKYDLTTATPLRNKSGRCIEVRIGEPGLLICGIPPSYKLEKGLYKGNMEMTEKKIVRNVFKEGDAYFNFGDSLYLDKDYFAYFHDRVGDTFRWKGENVSTTEVANIITALSFIIDANVYGVNVPGHDGRAGMASLVLKGNEKLTSEKLKAIYHHCEQKLPKYARPIVLRHEKEMRTTGTFKQHKVALMEEGFDPKVVSDPLFYLSTDAKTYVPLNQTSHLNFLQSKL</sequence>
<dbReference type="PANTHER" id="PTHR43107:SF22">
    <property type="entry name" value="VERY LONG-CHAIN ACYL-COA SYNTHETASE"/>
    <property type="match status" value="1"/>
</dbReference>
<keyword evidence="11" id="KW-1185">Reference proteome</keyword>
<dbReference type="InterPro" id="IPR025110">
    <property type="entry name" value="AMP-bd_C"/>
</dbReference>
<name>A0A6J8CF64_MYTCO</name>
<dbReference type="SUPFAM" id="SSF56801">
    <property type="entry name" value="Acetyl-CoA synthetase-like"/>
    <property type="match status" value="1"/>
</dbReference>
<protein>
    <recommendedName>
        <fullName evidence="4">long-chain-fatty-acid--CoA ligase</fullName>
        <ecNumber evidence="4">6.2.1.3</ecNumber>
    </recommendedName>
    <alternativeName>
        <fullName evidence="6">Long-chain-fatty-acid--CoA ligase</fullName>
    </alternativeName>
</protein>
<feature type="domain" description="AMP-dependent synthetase/ligase" evidence="8">
    <location>
        <begin position="58"/>
        <end position="380"/>
    </location>
</feature>
<comment type="catalytic activity">
    <reaction evidence="7">
        <text>tetracosanoate + ATP + CoA = tetracosanoyl-CoA + AMP + diphosphate</text>
        <dbReference type="Rhea" id="RHEA:33639"/>
        <dbReference type="ChEBI" id="CHEBI:30616"/>
        <dbReference type="ChEBI" id="CHEBI:31014"/>
        <dbReference type="ChEBI" id="CHEBI:33019"/>
        <dbReference type="ChEBI" id="CHEBI:57287"/>
        <dbReference type="ChEBI" id="CHEBI:65052"/>
        <dbReference type="ChEBI" id="CHEBI:456215"/>
    </reaction>
    <physiologicalReaction direction="left-to-right" evidence="7">
        <dbReference type="Rhea" id="RHEA:33640"/>
    </physiologicalReaction>
</comment>
<dbReference type="InterPro" id="IPR000873">
    <property type="entry name" value="AMP-dep_synth/lig_dom"/>
</dbReference>
<keyword evidence="2" id="KW-0436">Ligase</keyword>
<dbReference type="InterPro" id="IPR020845">
    <property type="entry name" value="AMP-binding_CS"/>
</dbReference>
<evidence type="ECO:0000256" key="1">
    <source>
        <dbReference type="ARBA" id="ARBA00006432"/>
    </source>
</evidence>
<evidence type="ECO:0000256" key="6">
    <source>
        <dbReference type="ARBA" id="ARBA00041297"/>
    </source>
</evidence>
<accession>A0A6J8CF64</accession>
<reference evidence="10 11" key="1">
    <citation type="submission" date="2020-06" db="EMBL/GenBank/DDBJ databases">
        <authorList>
            <person name="Li R."/>
            <person name="Bekaert M."/>
        </authorList>
    </citation>
    <scope>NUCLEOTIDE SEQUENCE [LARGE SCALE GENOMIC DNA]</scope>
    <source>
        <strain evidence="11">wild</strain>
    </source>
</reference>
<proteinExistence type="inferred from homology"/>
<evidence type="ECO:0000256" key="4">
    <source>
        <dbReference type="ARBA" id="ARBA00026121"/>
    </source>
</evidence>
<feature type="domain" description="AMP-binding enzyme C-terminal" evidence="9">
    <location>
        <begin position="494"/>
        <end position="573"/>
    </location>
</feature>
<dbReference type="GO" id="GO:0044539">
    <property type="term" value="P:long-chain fatty acid import into cell"/>
    <property type="evidence" value="ECO:0007669"/>
    <property type="project" value="TreeGrafter"/>
</dbReference>
<evidence type="ECO:0000256" key="7">
    <source>
        <dbReference type="ARBA" id="ARBA00048666"/>
    </source>
</evidence>
<dbReference type="Proteomes" id="UP000507470">
    <property type="component" value="Unassembled WGS sequence"/>
</dbReference>
<evidence type="ECO:0000256" key="2">
    <source>
        <dbReference type="ARBA" id="ARBA00022598"/>
    </source>
</evidence>
<dbReference type="PANTHER" id="PTHR43107">
    <property type="entry name" value="LONG-CHAIN FATTY ACID TRANSPORT PROTEIN"/>
    <property type="match status" value="1"/>
</dbReference>
<dbReference type="GO" id="GO:0004467">
    <property type="term" value="F:long-chain fatty acid-CoA ligase activity"/>
    <property type="evidence" value="ECO:0007669"/>
    <property type="project" value="UniProtKB-EC"/>
</dbReference>
<evidence type="ECO:0000259" key="9">
    <source>
        <dbReference type="Pfam" id="PF13193"/>
    </source>
</evidence>
<dbReference type="PROSITE" id="PS00455">
    <property type="entry name" value="AMP_BINDING"/>
    <property type="match status" value="1"/>
</dbReference>
<dbReference type="Pfam" id="PF00501">
    <property type="entry name" value="AMP-binding"/>
    <property type="match status" value="1"/>
</dbReference>
<dbReference type="GO" id="GO:0005789">
    <property type="term" value="C:endoplasmic reticulum membrane"/>
    <property type="evidence" value="ECO:0007669"/>
    <property type="project" value="TreeGrafter"/>
</dbReference>
<keyword evidence="3" id="KW-0443">Lipid metabolism</keyword>
<comment type="catalytic activity">
    <reaction evidence="5">
        <text>a very long-chain fatty acid + ATP + CoA = a very long-chain fatty acyl-CoA + AMP + diphosphate</text>
        <dbReference type="Rhea" id="RHEA:54536"/>
        <dbReference type="ChEBI" id="CHEBI:30616"/>
        <dbReference type="ChEBI" id="CHEBI:33019"/>
        <dbReference type="ChEBI" id="CHEBI:57287"/>
        <dbReference type="ChEBI" id="CHEBI:58950"/>
        <dbReference type="ChEBI" id="CHEBI:138261"/>
        <dbReference type="ChEBI" id="CHEBI:456215"/>
    </reaction>
    <physiologicalReaction direction="left-to-right" evidence="5">
        <dbReference type="Rhea" id="RHEA:54537"/>
    </physiologicalReaction>
</comment>
<dbReference type="EC" id="6.2.1.3" evidence="4"/>
<evidence type="ECO:0000313" key="10">
    <source>
        <dbReference type="EMBL" id="CAC5393607.1"/>
    </source>
</evidence>
<keyword evidence="3" id="KW-0276">Fatty acid metabolism</keyword>
<evidence type="ECO:0000256" key="5">
    <source>
        <dbReference type="ARBA" id="ARBA00036527"/>
    </source>
</evidence>
<dbReference type="FunFam" id="3.30.300.30:FF:000002">
    <property type="entry name" value="Long-chain fatty acid transport protein 1"/>
    <property type="match status" value="1"/>
</dbReference>
<dbReference type="InterPro" id="IPR045851">
    <property type="entry name" value="AMP-bd_C_sf"/>
</dbReference>
<gene>
    <name evidence="10" type="ORF">MCOR_28456</name>
</gene>
<dbReference type="OrthoDB" id="288590at2759"/>
<dbReference type="AlphaFoldDB" id="A0A6J8CF64"/>